<organism evidence="9 10">
    <name type="scientific">Actinomadura logoneensis</name>
    <dbReference type="NCBI Taxonomy" id="2293572"/>
    <lineage>
        <taxon>Bacteria</taxon>
        <taxon>Bacillati</taxon>
        <taxon>Actinomycetota</taxon>
        <taxon>Actinomycetes</taxon>
        <taxon>Streptosporangiales</taxon>
        <taxon>Thermomonosporaceae</taxon>
        <taxon>Actinomadura</taxon>
    </lineage>
</organism>
<dbReference type="AlphaFoldDB" id="A0A372JHA2"/>
<evidence type="ECO:0000313" key="9">
    <source>
        <dbReference type="EMBL" id="RFU39254.1"/>
    </source>
</evidence>
<evidence type="ECO:0000256" key="5">
    <source>
        <dbReference type="ARBA" id="ARBA00022840"/>
    </source>
</evidence>
<keyword evidence="4" id="KW-0547">Nucleotide-binding</keyword>
<evidence type="ECO:0000256" key="1">
    <source>
        <dbReference type="ARBA" id="ARBA00012519"/>
    </source>
</evidence>
<dbReference type="EMBL" id="QURH01000470">
    <property type="protein sequence ID" value="RFU39254.1"/>
    <property type="molecule type" value="Genomic_DNA"/>
</dbReference>
<keyword evidence="2 9" id="KW-0808">Transferase</keyword>
<comment type="caution">
    <text evidence="9">The sequence shown here is derived from an EMBL/GenBank/DDBJ whole genome shotgun (WGS) entry which is preliminary data.</text>
</comment>
<keyword evidence="10" id="KW-1185">Reference proteome</keyword>
<keyword evidence="5" id="KW-0067">ATP-binding</keyword>
<dbReference type="OrthoDB" id="9802794at2"/>
<dbReference type="PANTHER" id="PTHR43793">
    <property type="entry name" value="FAD SYNTHASE"/>
    <property type="match status" value="1"/>
</dbReference>
<dbReference type="PANTHER" id="PTHR43793:SF2">
    <property type="entry name" value="BIFUNCTIONAL PROTEIN HLDE"/>
    <property type="match status" value="1"/>
</dbReference>
<dbReference type="GO" id="GO:0005975">
    <property type="term" value="P:carbohydrate metabolic process"/>
    <property type="evidence" value="ECO:0007669"/>
    <property type="project" value="InterPro"/>
</dbReference>
<dbReference type="Proteomes" id="UP000261811">
    <property type="component" value="Unassembled WGS sequence"/>
</dbReference>
<evidence type="ECO:0000256" key="4">
    <source>
        <dbReference type="ARBA" id="ARBA00022741"/>
    </source>
</evidence>
<evidence type="ECO:0000313" key="10">
    <source>
        <dbReference type="Proteomes" id="UP000261811"/>
    </source>
</evidence>
<sequence length="191" mass="20293">TGGALTEAVARGVRTASEYVAAGGATALSDRLRETGSPRVPVGREDDAFEVAERVRRGGGTVVATGGCFDLLHAGHVCLLQQARRLGDCLVVCVNSDASVRRAKGPGRPVTPAEDRARVLRALSDVDATVVFDEDTPARLLEELRPDVWVKGADYEGRELPEADIIRARGGAVVLLPLLEGRSTTRLLEAR</sequence>
<evidence type="ECO:0000259" key="8">
    <source>
        <dbReference type="Pfam" id="PF01467"/>
    </source>
</evidence>
<dbReference type="InterPro" id="IPR050385">
    <property type="entry name" value="Archaeal_FAD_synthase"/>
</dbReference>
<feature type="non-terminal residue" evidence="9">
    <location>
        <position position="1"/>
    </location>
</feature>
<keyword evidence="3 9" id="KW-0548">Nucleotidyltransferase</keyword>
<evidence type="ECO:0000256" key="6">
    <source>
        <dbReference type="ARBA" id="ARBA00023277"/>
    </source>
</evidence>
<dbReference type="GO" id="GO:0016773">
    <property type="term" value="F:phosphotransferase activity, alcohol group as acceptor"/>
    <property type="evidence" value="ECO:0007669"/>
    <property type="project" value="InterPro"/>
</dbReference>
<gene>
    <name evidence="9" type="primary">rfaE2</name>
    <name evidence="9" type="ORF">DZF91_23375</name>
</gene>
<dbReference type="GO" id="GO:0016779">
    <property type="term" value="F:nucleotidyltransferase activity"/>
    <property type="evidence" value="ECO:0007669"/>
    <property type="project" value="UniProtKB-KW"/>
</dbReference>
<dbReference type="Pfam" id="PF01467">
    <property type="entry name" value="CTP_transf_like"/>
    <property type="match status" value="1"/>
</dbReference>
<keyword evidence="6" id="KW-0119">Carbohydrate metabolism</keyword>
<evidence type="ECO:0000256" key="2">
    <source>
        <dbReference type="ARBA" id="ARBA00022679"/>
    </source>
</evidence>
<reference evidence="9 10" key="1">
    <citation type="submission" date="2018-08" db="EMBL/GenBank/DDBJ databases">
        <title>Actinomadura jelena sp. nov., a novel Actinomycete isolated from soil in Chad.</title>
        <authorList>
            <person name="Shi L."/>
        </authorList>
    </citation>
    <scope>NUCLEOTIDE SEQUENCE [LARGE SCALE GENOMIC DNA]</scope>
    <source>
        <strain evidence="9 10">NEAU-G17</strain>
    </source>
</reference>
<accession>A0A372JHA2</accession>
<dbReference type="NCBIfam" id="TIGR02199">
    <property type="entry name" value="rfaE_dom_II"/>
    <property type="match status" value="1"/>
</dbReference>
<dbReference type="InterPro" id="IPR014729">
    <property type="entry name" value="Rossmann-like_a/b/a_fold"/>
</dbReference>
<proteinExistence type="predicted"/>
<dbReference type="GO" id="GO:0005524">
    <property type="term" value="F:ATP binding"/>
    <property type="evidence" value="ECO:0007669"/>
    <property type="project" value="UniProtKB-KW"/>
</dbReference>
<dbReference type="EC" id="2.7.7.70" evidence="1"/>
<dbReference type="InterPro" id="IPR004821">
    <property type="entry name" value="Cyt_trans-like"/>
</dbReference>
<protein>
    <recommendedName>
        <fullName evidence="1">D-glycero-beta-D-manno-heptose 1-phosphate adenylyltransferase</fullName>
        <ecNumber evidence="1">2.7.7.70</ecNumber>
    </recommendedName>
</protein>
<dbReference type="NCBIfam" id="TIGR00125">
    <property type="entry name" value="cyt_tran_rel"/>
    <property type="match status" value="1"/>
</dbReference>
<evidence type="ECO:0000256" key="3">
    <source>
        <dbReference type="ARBA" id="ARBA00022695"/>
    </source>
</evidence>
<feature type="domain" description="Cytidyltransferase-like" evidence="8">
    <location>
        <begin position="65"/>
        <end position="155"/>
    </location>
</feature>
<dbReference type="InterPro" id="IPR011914">
    <property type="entry name" value="RfaE_dom_II"/>
</dbReference>
<dbReference type="Gene3D" id="3.40.50.620">
    <property type="entry name" value="HUPs"/>
    <property type="match status" value="1"/>
</dbReference>
<dbReference type="RefSeq" id="WP_117359505.1">
    <property type="nucleotide sequence ID" value="NZ_QURH01000470.1"/>
</dbReference>
<evidence type="ECO:0000256" key="7">
    <source>
        <dbReference type="ARBA" id="ARBA00047428"/>
    </source>
</evidence>
<dbReference type="SUPFAM" id="SSF52374">
    <property type="entry name" value="Nucleotidylyl transferase"/>
    <property type="match status" value="1"/>
</dbReference>
<comment type="catalytic activity">
    <reaction evidence="7">
        <text>D-glycero-beta-D-manno-heptose 1-phosphate + ATP + H(+) = ADP-D-glycero-beta-D-manno-heptose + diphosphate</text>
        <dbReference type="Rhea" id="RHEA:27465"/>
        <dbReference type="ChEBI" id="CHEBI:15378"/>
        <dbReference type="ChEBI" id="CHEBI:30616"/>
        <dbReference type="ChEBI" id="CHEBI:33019"/>
        <dbReference type="ChEBI" id="CHEBI:59967"/>
        <dbReference type="ChEBI" id="CHEBI:61593"/>
        <dbReference type="EC" id="2.7.7.70"/>
    </reaction>
</comment>
<name>A0A372JHA2_9ACTN</name>